<evidence type="ECO:0000313" key="2">
    <source>
        <dbReference type="EMBL" id="KAJ7723339.1"/>
    </source>
</evidence>
<dbReference type="InterPro" id="IPR032675">
    <property type="entry name" value="LRR_dom_sf"/>
</dbReference>
<dbReference type="EMBL" id="JARJLG010000248">
    <property type="protein sequence ID" value="KAJ7723339.1"/>
    <property type="molecule type" value="Genomic_DNA"/>
</dbReference>
<dbReference type="Gene3D" id="3.80.10.10">
    <property type="entry name" value="Ribonuclease Inhibitor"/>
    <property type="match status" value="1"/>
</dbReference>
<dbReference type="AlphaFoldDB" id="A0AAD7HMF4"/>
<sequence>MELPQELIDGIIDEIRDSPQSLGCCALVAHSFLHQSQMHLFAEIETTSPSSSRRFSELLSASPHLALYVRGLTLHCSRDNWRSAAHILSAVSRLTQLKLTPLRGFQDPFPREPTPLHGSFSFQSLRSLELCNYDFYDVFELEALVSDCPKLESLVLQDIVFSNHPLSPAAAVREGATVVVPDLTLRDMTLATIDTIMAAFTAVDLKQLLSLSVYHAPFSNTLRLNVNSVRSLHIRSFFHPVRFENLPAEPDFPPAVALEYLYLEVNVPPDVLRLLAIFGDLGRLTKLTSIAVLIASSNQNRIHDWSTWRGFDALLRVLAEAGTLKAVSLRIAERSPAMLTILRSCMPSLQRASVLTITS</sequence>
<keyword evidence="3" id="KW-1185">Reference proteome</keyword>
<dbReference type="Pfam" id="PF24758">
    <property type="entry name" value="LRR_At5g56370"/>
    <property type="match status" value="1"/>
</dbReference>
<organism evidence="2 3">
    <name type="scientific">Mycena maculata</name>
    <dbReference type="NCBI Taxonomy" id="230809"/>
    <lineage>
        <taxon>Eukaryota</taxon>
        <taxon>Fungi</taxon>
        <taxon>Dikarya</taxon>
        <taxon>Basidiomycota</taxon>
        <taxon>Agaricomycotina</taxon>
        <taxon>Agaricomycetes</taxon>
        <taxon>Agaricomycetidae</taxon>
        <taxon>Agaricales</taxon>
        <taxon>Marasmiineae</taxon>
        <taxon>Mycenaceae</taxon>
        <taxon>Mycena</taxon>
    </lineage>
</organism>
<accession>A0AAD7HMF4</accession>
<dbReference type="Proteomes" id="UP001215280">
    <property type="component" value="Unassembled WGS sequence"/>
</dbReference>
<evidence type="ECO:0000313" key="3">
    <source>
        <dbReference type="Proteomes" id="UP001215280"/>
    </source>
</evidence>
<protein>
    <recommendedName>
        <fullName evidence="1">F-box/LRR-repeat protein 15/At3g58940/PEG3-like LRR domain-containing protein</fullName>
    </recommendedName>
</protein>
<feature type="domain" description="F-box/LRR-repeat protein 15/At3g58940/PEG3-like LRR" evidence="1">
    <location>
        <begin position="69"/>
        <end position="159"/>
    </location>
</feature>
<gene>
    <name evidence="2" type="ORF">DFH07DRAFT_855939</name>
</gene>
<name>A0AAD7HMF4_9AGAR</name>
<reference evidence="2" key="1">
    <citation type="submission" date="2023-03" db="EMBL/GenBank/DDBJ databases">
        <title>Massive genome expansion in bonnet fungi (Mycena s.s.) driven by repeated elements and novel gene families across ecological guilds.</title>
        <authorList>
            <consortium name="Lawrence Berkeley National Laboratory"/>
            <person name="Harder C.B."/>
            <person name="Miyauchi S."/>
            <person name="Viragh M."/>
            <person name="Kuo A."/>
            <person name="Thoen E."/>
            <person name="Andreopoulos B."/>
            <person name="Lu D."/>
            <person name="Skrede I."/>
            <person name="Drula E."/>
            <person name="Henrissat B."/>
            <person name="Morin E."/>
            <person name="Kohler A."/>
            <person name="Barry K."/>
            <person name="LaButti K."/>
            <person name="Morin E."/>
            <person name="Salamov A."/>
            <person name="Lipzen A."/>
            <person name="Mereny Z."/>
            <person name="Hegedus B."/>
            <person name="Baldrian P."/>
            <person name="Stursova M."/>
            <person name="Weitz H."/>
            <person name="Taylor A."/>
            <person name="Grigoriev I.V."/>
            <person name="Nagy L.G."/>
            <person name="Martin F."/>
            <person name="Kauserud H."/>
        </authorList>
    </citation>
    <scope>NUCLEOTIDE SEQUENCE</scope>
    <source>
        <strain evidence="2">CBHHK188m</strain>
    </source>
</reference>
<dbReference type="InterPro" id="IPR055411">
    <property type="entry name" value="LRR_FXL15/At3g58940/PEG3-like"/>
</dbReference>
<proteinExistence type="predicted"/>
<evidence type="ECO:0000259" key="1">
    <source>
        <dbReference type="Pfam" id="PF24758"/>
    </source>
</evidence>
<dbReference type="SUPFAM" id="SSF52047">
    <property type="entry name" value="RNI-like"/>
    <property type="match status" value="1"/>
</dbReference>
<comment type="caution">
    <text evidence="2">The sequence shown here is derived from an EMBL/GenBank/DDBJ whole genome shotgun (WGS) entry which is preliminary data.</text>
</comment>